<feature type="transmembrane region" description="Helical" evidence="8">
    <location>
        <begin position="211"/>
        <end position="234"/>
    </location>
</feature>
<protein>
    <submittedName>
        <fullName evidence="10">NADH-quinone oxidoreductase subunit F</fullName>
    </submittedName>
</protein>
<evidence type="ECO:0000256" key="1">
    <source>
        <dbReference type="ARBA" id="ARBA00004651"/>
    </source>
</evidence>
<feature type="domain" description="NADH:quinone oxidoreductase/Mrp antiporter transmembrane" evidence="9">
    <location>
        <begin position="135"/>
        <end position="400"/>
    </location>
</feature>
<keyword evidence="3" id="KW-1003">Cell membrane</keyword>
<dbReference type="GO" id="GO:0042773">
    <property type="term" value="P:ATP synthesis coupled electron transport"/>
    <property type="evidence" value="ECO:0007669"/>
    <property type="project" value="InterPro"/>
</dbReference>
<comment type="similarity">
    <text evidence="2">Belongs to the CPA3 antiporters (TC 2.A.63) subunit D family.</text>
</comment>
<proteinExistence type="inferred from homology"/>
<dbReference type="PANTHER" id="PTHR42703">
    <property type="entry name" value="NADH DEHYDROGENASE"/>
    <property type="match status" value="1"/>
</dbReference>
<evidence type="ECO:0000256" key="8">
    <source>
        <dbReference type="SAM" id="Phobius"/>
    </source>
</evidence>
<dbReference type="AlphaFoldDB" id="A0A660SGT1"/>
<feature type="transmembrane region" description="Helical" evidence="8">
    <location>
        <begin position="269"/>
        <end position="291"/>
    </location>
</feature>
<name>A0A660SGT1_UNCT6</name>
<feature type="transmembrane region" description="Helical" evidence="8">
    <location>
        <begin position="78"/>
        <end position="105"/>
    </location>
</feature>
<feature type="transmembrane region" description="Helical" evidence="8">
    <location>
        <begin position="246"/>
        <end position="263"/>
    </location>
</feature>
<evidence type="ECO:0000256" key="5">
    <source>
        <dbReference type="ARBA" id="ARBA00022989"/>
    </source>
</evidence>
<evidence type="ECO:0000256" key="7">
    <source>
        <dbReference type="RuleBase" id="RU000320"/>
    </source>
</evidence>
<feature type="transmembrane region" description="Helical" evidence="8">
    <location>
        <begin position="40"/>
        <end position="58"/>
    </location>
</feature>
<feature type="transmembrane region" description="Helical" evidence="8">
    <location>
        <begin position="117"/>
        <end position="133"/>
    </location>
</feature>
<dbReference type="PANTHER" id="PTHR42703:SF1">
    <property type="entry name" value="NA(+)_H(+) ANTIPORTER SUBUNIT D1"/>
    <property type="match status" value="1"/>
</dbReference>
<comment type="subcellular location">
    <subcellularLocation>
        <location evidence="1">Cell membrane</location>
        <topology evidence="1">Multi-pass membrane protein</topology>
    </subcellularLocation>
    <subcellularLocation>
        <location evidence="7">Membrane</location>
        <topology evidence="7">Multi-pass membrane protein</topology>
    </subcellularLocation>
</comment>
<dbReference type="GO" id="GO:0008137">
    <property type="term" value="F:NADH dehydrogenase (ubiquinone) activity"/>
    <property type="evidence" value="ECO:0007669"/>
    <property type="project" value="InterPro"/>
</dbReference>
<dbReference type="Pfam" id="PF00361">
    <property type="entry name" value="Proton_antipo_M"/>
    <property type="match status" value="1"/>
</dbReference>
<gene>
    <name evidence="10" type="ORF">DRP43_04680</name>
</gene>
<evidence type="ECO:0000256" key="3">
    <source>
        <dbReference type="ARBA" id="ARBA00022475"/>
    </source>
</evidence>
<evidence type="ECO:0000256" key="4">
    <source>
        <dbReference type="ARBA" id="ARBA00022692"/>
    </source>
</evidence>
<dbReference type="InterPro" id="IPR001750">
    <property type="entry name" value="ND/Mrp_TM"/>
</dbReference>
<keyword evidence="5 8" id="KW-1133">Transmembrane helix</keyword>
<dbReference type="InterPro" id="IPR003918">
    <property type="entry name" value="NADH_UbQ_OxRdtase"/>
</dbReference>
<evidence type="ECO:0000313" key="11">
    <source>
        <dbReference type="Proteomes" id="UP000271125"/>
    </source>
</evidence>
<dbReference type="InterPro" id="IPR050586">
    <property type="entry name" value="CPA3_Na-H_Antiporter_D"/>
</dbReference>
<dbReference type="GO" id="GO:0005886">
    <property type="term" value="C:plasma membrane"/>
    <property type="evidence" value="ECO:0007669"/>
    <property type="project" value="UniProtKB-SubCell"/>
</dbReference>
<feature type="transmembrane region" description="Helical" evidence="8">
    <location>
        <begin position="139"/>
        <end position="157"/>
    </location>
</feature>
<sequence length="401" mass="43184">MDELNLLYNGVNPVLLIVVPLALAFAVPLIGFISKKIIKYIPVLAFLFNLIIAILLIPKVLHQPIIVKIGGFQPPFGINLYVGTVGILFSTLIALSGFLVSIYALNYIKEGPKEKYHILYLLLLTGATGVVLTGDIFNLFVFFEILCISSYALVAYFGNRAGIESSIKYLIQGSVGSSLLLIGIGLLYGQFGTLNMADIANQIQSASSPSIFVPMVLMITGLGVEAAIFPLNAWLPDAHSSAPSSISAILSGIAIEVGLYAVIRVLFTIFGASNFLMFFVFLGVLTLLIGEMSAFSQKNIKRMLAYSSIGQIGLIVFAVSLNTQYGVSAGLFQMISHTLGKGLLFLAAGYMIYRTASMDISSFEGIGKKMPYTSLAFTIGTFSLIGLPPFIGFPSKFMIIK</sequence>
<comment type="caution">
    <text evidence="10">The sequence shown here is derived from an EMBL/GenBank/DDBJ whole genome shotgun (WGS) entry which is preliminary data.</text>
</comment>
<evidence type="ECO:0000313" key="10">
    <source>
        <dbReference type="EMBL" id="RKX69201.1"/>
    </source>
</evidence>
<feature type="transmembrane region" description="Helical" evidence="8">
    <location>
        <begin position="331"/>
        <end position="353"/>
    </location>
</feature>
<feature type="non-terminal residue" evidence="10">
    <location>
        <position position="401"/>
    </location>
</feature>
<feature type="transmembrane region" description="Helical" evidence="8">
    <location>
        <begin position="374"/>
        <end position="393"/>
    </location>
</feature>
<evidence type="ECO:0000256" key="2">
    <source>
        <dbReference type="ARBA" id="ARBA00005346"/>
    </source>
</evidence>
<keyword evidence="4 7" id="KW-0812">Transmembrane</keyword>
<feature type="transmembrane region" description="Helical" evidence="8">
    <location>
        <begin position="14"/>
        <end position="33"/>
    </location>
</feature>
<reference evidence="10 11" key="1">
    <citation type="submission" date="2018-06" db="EMBL/GenBank/DDBJ databases">
        <title>Extensive metabolic versatility and redundancy in microbially diverse, dynamic hydrothermal sediments.</title>
        <authorList>
            <person name="Dombrowski N."/>
            <person name="Teske A."/>
            <person name="Baker B.J."/>
        </authorList>
    </citation>
    <scope>NUCLEOTIDE SEQUENCE [LARGE SCALE GENOMIC DNA]</scope>
    <source>
        <strain evidence="10">B10_G13</strain>
    </source>
</reference>
<dbReference type="PRINTS" id="PR01437">
    <property type="entry name" value="NUOXDRDTASE4"/>
</dbReference>
<dbReference type="Proteomes" id="UP000271125">
    <property type="component" value="Unassembled WGS sequence"/>
</dbReference>
<organism evidence="10 11">
    <name type="scientific">candidate division TA06 bacterium</name>
    <dbReference type="NCBI Taxonomy" id="2250710"/>
    <lineage>
        <taxon>Bacteria</taxon>
        <taxon>Bacteria division TA06</taxon>
    </lineage>
</organism>
<dbReference type="EMBL" id="QNBD01000210">
    <property type="protein sequence ID" value="RKX69201.1"/>
    <property type="molecule type" value="Genomic_DNA"/>
</dbReference>
<evidence type="ECO:0000259" key="9">
    <source>
        <dbReference type="Pfam" id="PF00361"/>
    </source>
</evidence>
<accession>A0A660SGT1</accession>
<keyword evidence="6 8" id="KW-0472">Membrane</keyword>
<evidence type="ECO:0000256" key="6">
    <source>
        <dbReference type="ARBA" id="ARBA00023136"/>
    </source>
</evidence>
<feature type="transmembrane region" description="Helical" evidence="8">
    <location>
        <begin position="169"/>
        <end position="191"/>
    </location>
</feature>
<feature type="transmembrane region" description="Helical" evidence="8">
    <location>
        <begin position="303"/>
        <end position="325"/>
    </location>
</feature>